<dbReference type="GO" id="GO:0004719">
    <property type="term" value="F:protein-L-isoaspartate (D-aspartate) O-methyltransferase activity"/>
    <property type="evidence" value="ECO:0007669"/>
    <property type="project" value="UniProtKB-UniRule"/>
</dbReference>
<protein>
    <recommendedName>
        <fullName evidence="4 9">Protein-L-isoaspartate O-methyltransferase</fullName>
        <ecNumber evidence="3 9">2.1.1.77</ecNumber>
    </recommendedName>
</protein>
<evidence type="ECO:0000313" key="10">
    <source>
        <dbReference type="EMBL" id="KKU98006.1"/>
    </source>
</evidence>
<dbReference type="GO" id="GO:0032259">
    <property type="term" value="P:methylation"/>
    <property type="evidence" value="ECO:0007669"/>
    <property type="project" value="UniProtKB-KW"/>
</dbReference>
<dbReference type="AlphaFoldDB" id="A0A0G1UVB9"/>
<gene>
    <name evidence="10" type="ORF">UY28_C0009G0005</name>
</gene>
<dbReference type="GO" id="GO:0030091">
    <property type="term" value="P:protein repair"/>
    <property type="evidence" value="ECO:0007669"/>
    <property type="project" value="UniProtKB-UniRule"/>
</dbReference>
<evidence type="ECO:0000256" key="3">
    <source>
        <dbReference type="ARBA" id="ARBA00011890"/>
    </source>
</evidence>
<dbReference type="CDD" id="cd02440">
    <property type="entry name" value="AdoMet_MTases"/>
    <property type="match status" value="1"/>
</dbReference>
<keyword evidence="7 10" id="KW-0808">Transferase</keyword>
<dbReference type="EMBL" id="LCPK01000009">
    <property type="protein sequence ID" value="KKU98006.1"/>
    <property type="molecule type" value="Genomic_DNA"/>
</dbReference>
<dbReference type="PANTHER" id="PTHR11579:SF0">
    <property type="entry name" value="PROTEIN-L-ISOASPARTATE(D-ASPARTATE) O-METHYLTRANSFERASE"/>
    <property type="match status" value="1"/>
</dbReference>
<evidence type="ECO:0000256" key="4">
    <source>
        <dbReference type="ARBA" id="ARBA00013346"/>
    </source>
</evidence>
<dbReference type="SUPFAM" id="SSF53335">
    <property type="entry name" value="S-adenosyl-L-methionine-dependent methyltransferases"/>
    <property type="match status" value="1"/>
</dbReference>
<comment type="caution">
    <text evidence="10">The sequence shown here is derived from an EMBL/GenBank/DDBJ whole genome shotgun (WGS) entry which is preliminary data.</text>
</comment>
<evidence type="ECO:0000256" key="2">
    <source>
        <dbReference type="ARBA" id="ARBA00005369"/>
    </source>
</evidence>
<dbReference type="NCBIfam" id="NF001453">
    <property type="entry name" value="PRK00312.1"/>
    <property type="match status" value="1"/>
</dbReference>
<keyword evidence="6 10" id="KW-0489">Methyltransferase</keyword>
<organism evidence="10 11">
    <name type="scientific">Candidatus Amesbacteria bacterium GW2011_GWB1_48_13</name>
    <dbReference type="NCBI Taxonomy" id="1618362"/>
    <lineage>
        <taxon>Bacteria</taxon>
        <taxon>Candidatus Amesiibacteriota</taxon>
    </lineage>
</organism>
<dbReference type="InterPro" id="IPR029063">
    <property type="entry name" value="SAM-dependent_MTases_sf"/>
</dbReference>
<comment type="subcellular location">
    <subcellularLocation>
        <location evidence="1">Cytoplasm</location>
    </subcellularLocation>
</comment>
<name>A0A0G1UVB9_9BACT</name>
<evidence type="ECO:0000256" key="7">
    <source>
        <dbReference type="ARBA" id="ARBA00022679"/>
    </source>
</evidence>
<dbReference type="PROSITE" id="PS01279">
    <property type="entry name" value="PCMT"/>
    <property type="match status" value="1"/>
</dbReference>
<evidence type="ECO:0000256" key="6">
    <source>
        <dbReference type="ARBA" id="ARBA00022603"/>
    </source>
</evidence>
<comment type="similarity">
    <text evidence="2">Belongs to the methyltransferase superfamily. L-isoaspartyl/D-aspartyl protein methyltransferase family.</text>
</comment>
<keyword evidence="5" id="KW-0963">Cytoplasm</keyword>
<dbReference type="Pfam" id="PF01135">
    <property type="entry name" value="PCMT"/>
    <property type="match status" value="1"/>
</dbReference>
<dbReference type="InterPro" id="IPR000682">
    <property type="entry name" value="PCMT"/>
</dbReference>
<dbReference type="NCBIfam" id="TIGR00080">
    <property type="entry name" value="pimt"/>
    <property type="match status" value="1"/>
</dbReference>
<reference evidence="10 11" key="1">
    <citation type="journal article" date="2015" name="Nature">
        <title>rRNA introns, odd ribosomes, and small enigmatic genomes across a large radiation of phyla.</title>
        <authorList>
            <person name="Brown C.T."/>
            <person name="Hug L.A."/>
            <person name="Thomas B.C."/>
            <person name="Sharon I."/>
            <person name="Castelle C.J."/>
            <person name="Singh A."/>
            <person name="Wilkins M.J."/>
            <person name="Williams K.H."/>
            <person name="Banfield J.F."/>
        </authorList>
    </citation>
    <scope>NUCLEOTIDE SEQUENCE [LARGE SCALE GENOMIC DNA]</scope>
</reference>
<proteinExistence type="inferred from homology"/>
<dbReference type="PANTHER" id="PTHR11579">
    <property type="entry name" value="PROTEIN-L-ISOASPARTATE O-METHYLTRANSFERASE"/>
    <property type="match status" value="1"/>
</dbReference>
<evidence type="ECO:0000256" key="9">
    <source>
        <dbReference type="NCBIfam" id="TIGR00080"/>
    </source>
</evidence>
<keyword evidence="8" id="KW-0949">S-adenosyl-L-methionine</keyword>
<dbReference type="Gene3D" id="3.40.50.150">
    <property type="entry name" value="Vaccinia Virus protein VP39"/>
    <property type="match status" value="1"/>
</dbReference>
<evidence type="ECO:0000256" key="1">
    <source>
        <dbReference type="ARBA" id="ARBA00004496"/>
    </source>
</evidence>
<evidence type="ECO:0000313" key="11">
    <source>
        <dbReference type="Proteomes" id="UP000034694"/>
    </source>
</evidence>
<dbReference type="GO" id="GO:0005737">
    <property type="term" value="C:cytoplasm"/>
    <property type="evidence" value="ECO:0007669"/>
    <property type="project" value="UniProtKB-SubCell"/>
</dbReference>
<evidence type="ECO:0000256" key="8">
    <source>
        <dbReference type="ARBA" id="ARBA00022691"/>
    </source>
</evidence>
<evidence type="ECO:0000256" key="5">
    <source>
        <dbReference type="ARBA" id="ARBA00022490"/>
    </source>
</evidence>
<dbReference type="EC" id="2.1.1.77" evidence="3 9"/>
<accession>A0A0G1UVB9</accession>
<dbReference type="Proteomes" id="UP000034694">
    <property type="component" value="Unassembled WGS sequence"/>
</dbReference>
<sequence>MNQAQNSMLEKIRQYGVSDERVITVMGEVDRADFVLPEQKQFAYEDRPLNIGYGQTISQPYTVARMIELLLPALPSMPPFSQMVLEIGAGSGYQTAILSRLFERVLAIEVIPELAQKARLKMNDSGFENVKVKAGDGKEGWEEYSPYDAIISAADAAEVPDAWVEQLNTGGRIVSPVRGEMVRLTKMTEGSFIKENFGKFSFVPLV</sequence>
<dbReference type="PATRIC" id="fig|1618362.3.peg.342"/>